<dbReference type="GO" id="GO:0005737">
    <property type="term" value="C:cytoplasm"/>
    <property type="evidence" value="ECO:0007669"/>
    <property type="project" value="UniProtKB-SubCell"/>
</dbReference>
<dbReference type="GO" id="GO:0005525">
    <property type="term" value="F:GTP binding"/>
    <property type="evidence" value="ECO:0007669"/>
    <property type="project" value="UniProtKB-UniRule"/>
</dbReference>
<dbReference type="GO" id="GO:0004019">
    <property type="term" value="F:adenylosuccinate synthase activity"/>
    <property type="evidence" value="ECO:0007669"/>
    <property type="project" value="UniProtKB-UniRule"/>
</dbReference>
<gene>
    <name evidence="8" type="primary">purA</name>
    <name evidence="11" type="ORF">A2074_02755</name>
</gene>
<comment type="pathway">
    <text evidence="8 10">Purine metabolism; AMP biosynthesis via de novo pathway; AMP from IMP: step 1/2.</text>
</comment>
<keyword evidence="5 8" id="KW-0658">Purine biosynthesis</keyword>
<comment type="cofactor">
    <cofactor evidence="8">
        <name>Mg(2+)</name>
        <dbReference type="ChEBI" id="CHEBI:18420"/>
    </cofactor>
    <text evidence="8">Binds 1 Mg(2+) ion per subunit.</text>
</comment>
<dbReference type="Gene3D" id="3.90.170.10">
    <property type="entry name" value="Adenylosuccinate Synthetase, subunit A, domain 3"/>
    <property type="match status" value="1"/>
</dbReference>
<dbReference type="Proteomes" id="UP000178086">
    <property type="component" value="Unassembled WGS sequence"/>
</dbReference>
<keyword evidence="7 8" id="KW-0342">GTP-binding</keyword>
<dbReference type="HAMAP" id="MF_00011">
    <property type="entry name" value="Adenylosucc_synth"/>
    <property type="match status" value="1"/>
</dbReference>
<feature type="binding site" evidence="8">
    <location>
        <begin position="12"/>
        <end position="18"/>
    </location>
    <ligand>
        <name>GTP</name>
        <dbReference type="ChEBI" id="CHEBI:37565"/>
    </ligand>
</feature>
<keyword evidence="3 8" id="KW-0479">Metal-binding</keyword>
<dbReference type="FunFam" id="3.90.170.10:FF:000001">
    <property type="entry name" value="Adenylosuccinate synthetase"/>
    <property type="match status" value="1"/>
</dbReference>
<evidence type="ECO:0000256" key="4">
    <source>
        <dbReference type="ARBA" id="ARBA00022741"/>
    </source>
</evidence>
<dbReference type="PROSITE" id="PS01266">
    <property type="entry name" value="ADENYLOSUCCIN_SYN_1"/>
    <property type="match status" value="1"/>
</dbReference>
<dbReference type="InterPro" id="IPR027417">
    <property type="entry name" value="P-loop_NTPase"/>
</dbReference>
<dbReference type="Pfam" id="PF00709">
    <property type="entry name" value="Adenylsucc_synt"/>
    <property type="match status" value="1"/>
</dbReference>
<dbReference type="GO" id="GO:0046040">
    <property type="term" value="P:IMP metabolic process"/>
    <property type="evidence" value="ECO:0007669"/>
    <property type="project" value="TreeGrafter"/>
</dbReference>
<dbReference type="Gene3D" id="1.10.300.10">
    <property type="entry name" value="Adenylosuccinate Synthetase, subunit A, domain 2"/>
    <property type="match status" value="1"/>
</dbReference>
<feature type="binding site" evidence="8">
    <location>
        <begin position="298"/>
        <end position="304"/>
    </location>
    <ligand>
        <name>substrate</name>
    </ligand>
</feature>
<reference evidence="11 12" key="1">
    <citation type="journal article" date="2016" name="Nat. Commun.">
        <title>Thousands of microbial genomes shed light on interconnected biogeochemical processes in an aquifer system.</title>
        <authorList>
            <person name="Anantharaman K."/>
            <person name="Brown C.T."/>
            <person name="Hug L.A."/>
            <person name="Sharon I."/>
            <person name="Castelle C.J."/>
            <person name="Probst A.J."/>
            <person name="Thomas B.C."/>
            <person name="Singh A."/>
            <person name="Wilkins M.J."/>
            <person name="Karaoz U."/>
            <person name="Brodie E.L."/>
            <person name="Williams K.H."/>
            <person name="Hubbard S.S."/>
            <person name="Banfield J.F."/>
        </authorList>
    </citation>
    <scope>NUCLEOTIDE SEQUENCE [LARGE SCALE GENOMIC DNA]</scope>
</reference>
<evidence type="ECO:0000256" key="2">
    <source>
        <dbReference type="ARBA" id="ARBA00022598"/>
    </source>
</evidence>
<dbReference type="PANTHER" id="PTHR11846:SF0">
    <property type="entry name" value="ADENYLOSUCCINATE SYNTHETASE"/>
    <property type="match status" value="1"/>
</dbReference>
<comment type="function">
    <text evidence="8">Plays an important role in the de novo pathway of purine nucleotide biosynthesis. Catalyzes the first committed step in the biosynthesis of AMP from IMP.</text>
</comment>
<keyword evidence="4 8" id="KW-0547">Nucleotide-binding</keyword>
<dbReference type="GO" id="GO:0044208">
    <property type="term" value="P:'de novo' AMP biosynthetic process"/>
    <property type="evidence" value="ECO:0007669"/>
    <property type="project" value="UniProtKB-UniRule"/>
</dbReference>
<dbReference type="EC" id="6.3.4.4" evidence="8 10"/>
<dbReference type="PROSITE" id="PS00513">
    <property type="entry name" value="ADENYLOSUCCIN_SYN_2"/>
    <property type="match status" value="1"/>
</dbReference>
<feature type="active site" description="Proton acceptor" evidence="8">
    <location>
        <position position="13"/>
    </location>
</feature>
<dbReference type="FunFam" id="1.10.300.10:FF:000001">
    <property type="entry name" value="Adenylosuccinate synthetase"/>
    <property type="match status" value="1"/>
</dbReference>
<dbReference type="InterPro" id="IPR042110">
    <property type="entry name" value="Adenylosuccinate_synth_dom2"/>
</dbReference>
<feature type="binding site" evidence="8">
    <location>
        <begin position="412"/>
        <end position="414"/>
    </location>
    <ligand>
        <name>GTP</name>
        <dbReference type="ChEBI" id="CHEBI:37565"/>
    </ligand>
</feature>
<keyword evidence="2 8" id="KW-0436">Ligase</keyword>
<dbReference type="UniPathway" id="UPA00075">
    <property type="reaction ID" value="UER00335"/>
</dbReference>
<feature type="binding site" description="in other chain" evidence="8">
    <location>
        <begin position="13"/>
        <end position="16"/>
    </location>
    <ligand>
        <name>IMP</name>
        <dbReference type="ChEBI" id="CHEBI:58053"/>
        <note>ligand shared between dimeric partners</note>
    </ligand>
</feature>
<feature type="binding site" description="in other chain" evidence="8">
    <location>
        <position position="302"/>
    </location>
    <ligand>
        <name>IMP</name>
        <dbReference type="ChEBI" id="CHEBI:58053"/>
        <note>ligand shared between dimeric partners</note>
    </ligand>
</feature>
<evidence type="ECO:0000313" key="12">
    <source>
        <dbReference type="Proteomes" id="UP000178086"/>
    </source>
</evidence>
<feature type="binding site" description="in other chain" evidence="8">
    <location>
        <position position="238"/>
    </location>
    <ligand>
        <name>IMP</name>
        <dbReference type="ChEBI" id="CHEBI:58053"/>
        <note>ligand shared between dimeric partners</note>
    </ligand>
</feature>
<feature type="binding site" evidence="8">
    <location>
        <begin position="40"/>
        <end position="42"/>
    </location>
    <ligand>
        <name>GTP</name>
        <dbReference type="ChEBI" id="CHEBI:37565"/>
    </ligand>
</feature>
<feature type="active site" evidence="9">
    <location>
        <position position="139"/>
    </location>
</feature>
<comment type="subcellular location">
    <subcellularLocation>
        <location evidence="8">Cytoplasm</location>
    </subcellularLocation>
</comment>
<dbReference type="Gene3D" id="3.40.440.10">
    <property type="entry name" value="Adenylosuccinate Synthetase, subunit A, domain 1"/>
    <property type="match status" value="1"/>
</dbReference>
<evidence type="ECO:0000256" key="10">
    <source>
        <dbReference type="RuleBase" id="RU000520"/>
    </source>
</evidence>
<dbReference type="AlphaFoldDB" id="A0A1F2UNP6"/>
<evidence type="ECO:0000256" key="1">
    <source>
        <dbReference type="ARBA" id="ARBA00011738"/>
    </source>
</evidence>
<evidence type="ECO:0000256" key="9">
    <source>
        <dbReference type="PROSITE-ProRule" id="PRU10134"/>
    </source>
</evidence>
<dbReference type="GO" id="GO:0000287">
    <property type="term" value="F:magnesium ion binding"/>
    <property type="evidence" value="ECO:0007669"/>
    <property type="project" value="UniProtKB-UniRule"/>
</dbReference>
<proteinExistence type="inferred from homology"/>
<feature type="binding site" description="in other chain" evidence="8">
    <location>
        <begin position="38"/>
        <end position="41"/>
    </location>
    <ligand>
        <name>IMP</name>
        <dbReference type="ChEBI" id="CHEBI:58053"/>
        <note>ligand shared between dimeric partners</note>
    </ligand>
</feature>
<dbReference type="EMBL" id="MELI01000041">
    <property type="protein sequence ID" value="OFW34571.1"/>
    <property type="molecule type" value="Genomic_DNA"/>
</dbReference>
<feature type="binding site" description="in other chain" evidence="8">
    <location>
        <position position="128"/>
    </location>
    <ligand>
        <name>IMP</name>
        <dbReference type="ChEBI" id="CHEBI:58053"/>
        <note>ligand shared between dimeric partners</note>
    </ligand>
</feature>
<dbReference type="InterPro" id="IPR042109">
    <property type="entry name" value="Adenylosuccinate_synth_dom1"/>
</dbReference>
<dbReference type="NCBIfam" id="TIGR00184">
    <property type="entry name" value="purA"/>
    <property type="match status" value="1"/>
</dbReference>
<evidence type="ECO:0000256" key="6">
    <source>
        <dbReference type="ARBA" id="ARBA00022842"/>
    </source>
</evidence>
<dbReference type="CDD" id="cd03108">
    <property type="entry name" value="AdSS"/>
    <property type="match status" value="1"/>
</dbReference>
<feature type="binding site" description="in other chain" evidence="8">
    <location>
        <position position="223"/>
    </location>
    <ligand>
        <name>IMP</name>
        <dbReference type="ChEBI" id="CHEBI:58053"/>
        <note>ligand shared between dimeric partners</note>
    </ligand>
</feature>
<dbReference type="PANTHER" id="PTHR11846">
    <property type="entry name" value="ADENYLOSUCCINATE SYNTHETASE"/>
    <property type="match status" value="1"/>
</dbReference>
<keyword evidence="8" id="KW-0963">Cytoplasm</keyword>
<feature type="binding site" evidence="8">
    <location>
        <position position="304"/>
    </location>
    <ligand>
        <name>GTP</name>
        <dbReference type="ChEBI" id="CHEBI:37565"/>
    </ligand>
</feature>
<dbReference type="InterPro" id="IPR033128">
    <property type="entry name" value="Adenylosuccin_syn_Lys_AS"/>
</dbReference>
<evidence type="ECO:0000256" key="8">
    <source>
        <dbReference type="HAMAP-Rule" id="MF_00011"/>
    </source>
</evidence>
<dbReference type="InterPro" id="IPR001114">
    <property type="entry name" value="Adenylosuccinate_synthetase"/>
</dbReference>
<dbReference type="NCBIfam" id="NF002223">
    <property type="entry name" value="PRK01117.1"/>
    <property type="match status" value="1"/>
</dbReference>
<sequence length="423" mass="45952">MPATILIGTQWGDEGKGKVTDWLANDMDLVVRYQGGHNAGHTVIADGHELKLHLLPSGILHPNIISIIASGLVIDPKALIKELDEVAEIGIGSPNLVLSANAHLIMPYHRLLDQASELKLGSSKIGTTGLGIGPAYTDKASRVGLRVQDLLDMKIFREKLEVALIFKNQVLTKIYDAEPLDVDEIVDEYKGYAERLNGIIGDASRIINDSLDEGKNVLLEGAQGMMLDLDYGTYPFVTSSSPIAGGACVGAGISPLRVKRIIGIAKAYTTRVGAGPFPTELEDATGELMRKVGVEFGTTTGRPRRCGWFDAVILKYTAKINGLTEIALTKLDVLSPFETLKICVGYEYEGKVYDYMPCHQTVFHGAKPVYEEVEGWNTDISDIATYDALPKAARAYVDRLQELIGAPITMISVGPSRDQTILR</sequence>
<dbReference type="InterPro" id="IPR018220">
    <property type="entry name" value="Adenylosuccin_syn_GTP-bd"/>
</dbReference>
<evidence type="ECO:0000313" key="11">
    <source>
        <dbReference type="EMBL" id="OFW34571.1"/>
    </source>
</evidence>
<dbReference type="SMART" id="SM00788">
    <property type="entry name" value="Adenylsucc_synt"/>
    <property type="match status" value="1"/>
</dbReference>
<feature type="binding site" evidence="8">
    <location>
        <position position="40"/>
    </location>
    <ligand>
        <name>Mg(2+)</name>
        <dbReference type="ChEBI" id="CHEBI:18420"/>
    </ligand>
</feature>
<comment type="subunit">
    <text evidence="1 8">Homodimer.</text>
</comment>
<accession>A0A1F2UNP6</accession>
<comment type="catalytic activity">
    <reaction evidence="8 10">
        <text>IMP + L-aspartate + GTP = N(6)-(1,2-dicarboxyethyl)-AMP + GDP + phosphate + 2 H(+)</text>
        <dbReference type="Rhea" id="RHEA:15753"/>
        <dbReference type="ChEBI" id="CHEBI:15378"/>
        <dbReference type="ChEBI" id="CHEBI:29991"/>
        <dbReference type="ChEBI" id="CHEBI:37565"/>
        <dbReference type="ChEBI" id="CHEBI:43474"/>
        <dbReference type="ChEBI" id="CHEBI:57567"/>
        <dbReference type="ChEBI" id="CHEBI:58053"/>
        <dbReference type="ChEBI" id="CHEBI:58189"/>
        <dbReference type="EC" id="6.3.4.4"/>
    </reaction>
</comment>
<feature type="binding site" evidence="8">
    <location>
        <position position="142"/>
    </location>
    <ligand>
        <name>IMP</name>
        <dbReference type="ChEBI" id="CHEBI:58053"/>
        <note>ligand shared between dimeric partners</note>
    </ligand>
</feature>
<keyword evidence="6 8" id="KW-0460">Magnesium</keyword>
<feature type="binding site" evidence="8">
    <location>
        <position position="13"/>
    </location>
    <ligand>
        <name>Mg(2+)</name>
        <dbReference type="ChEBI" id="CHEBI:18420"/>
    </ligand>
</feature>
<evidence type="ECO:0000256" key="7">
    <source>
        <dbReference type="ARBA" id="ARBA00023134"/>
    </source>
</evidence>
<feature type="active site" description="Proton donor" evidence="8">
    <location>
        <position position="41"/>
    </location>
</feature>
<evidence type="ECO:0000256" key="3">
    <source>
        <dbReference type="ARBA" id="ARBA00022723"/>
    </source>
</evidence>
<comment type="caution">
    <text evidence="11">The sequence shown here is derived from an EMBL/GenBank/DDBJ whole genome shotgun (WGS) entry which is preliminary data.</text>
</comment>
<name>A0A1F2UNP6_9ACTN</name>
<protein>
    <recommendedName>
        <fullName evidence="8 10">Adenylosuccinate synthetase</fullName>
        <shortName evidence="8">AMPSase</shortName>
        <shortName evidence="8">AdSS</shortName>
        <ecNumber evidence="8 10">6.3.4.4</ecNumber>
    </recommendedName>
    <alternativeName>
        <fullName evidence="8">IMP--aspartate ligase</fullName>
    </alternativeName>
</protein>
<dbReference type="InterPro" id="IPR042111">
    <property type="entry name" value="Adenylosuccinate_synth_dom3"/>
</dbReference>
<evidence type="ECO:0000256" key="5">
    <source>
        <dbReference type="ARBA" id="ARBA00022755"/>
    </source>
</evidence>
<dbReference type="SUPFAM" id="SSF52540">
    <property type="entry name" value="P-loop containing nucleoside triphosphate hydrolases"/>
    <property type="match status" value="1"/>
</dbReference>
<feature type="binding site" evidence="8">
    <location>
        <begin position="330"/>
        <end position="332"/>
    </location>
    <ligand>
        <name>GTP</name>
        <dbReference type="ChEBI" id="CHEBI:37565"/>
    </ligand>
</feature>
<organism evidence="11 12">
    <name type="scientific">Candidatus Aquicultor primus</name>
    <dbReference type="NCBI Taxonomy" id="1797195"/>
    <lineage>
        <taxon>Bacteria</taxon>
        <taxon>Bacillati</taxon>
        <taxon>Actinomycetota</taxon>
        <taxon>Candidatus Aquicultoria</taxon>
        <taxon>Candidatus Aquicultorales</taxon>
        <taxon>Candidatus Aquicultoraceae</taxon>
        <taxon>Candidatus Aquicultor</taxon>
    </lineage>
</organism>
<comment type="similarity">
    <text evidence="8 10">Belongs to the adenylosuccinate synthetase family.</text>
</comment>